<protein>
    <recommendedName>
        <fullName evidence="3">Nif11 domain-containing protein</fullName>
    </recommendedName>
</protein>
<evidence type="ECO:0000313" key="1">
    <source>
        <dbReference type="EMBL" id="MBC5647683.1"/>
    </source>
</evidence>
<accession>A0ABR7EEV3</accession>
<proteinExistence type="predicted"/>
<sequence length="95" mass="10998">MDIKGILEKIKPEDRQTVVTACWQCETGEELKQTALANGVELSEEEISYIIDLKKDKAEIPDDMLEAVVGGYGNEGRPFRIEYYNYMQYRIIYLD</sequence>
<keyword evidence="2" id="KW-1185">Reference proteome</keyword>
<dbReference type="EMBL" id="JACOON010000002">
    <property type="protein sequence ID" value="MBC5647683.1"/>
    <property type="molecule type" value="Genomic_DNA"/>
</dbReference>
<dbReference type="RefSeq" id="WP_186857202.1">
    <property type="nucleotide sequence ID" value="NZ_JACOON010000002.1"/>
</dbReference>
<gene>
    <name evidence="1" type="ORF">H8S18_04995</name>
</gene>
<reference evidence="1 2" key="1">
    <citation type="submission" date="2020-08" db="EMBL/GenBank/DDBJ databases">
        <title>Genome public.</title>
        <authorList>
            <person name="Liu C."/>
            <person name="Sun Q."/>
        </authorList>
    </citation>
    <scope>NUCLEOTIDE SEQUENCE [LARGE SCALE GENOMIC DNA]</scope>
    <source>
        <strain evidence="1 2">NSJ-35</strain>
    </source>
</reference>
<evidence type="ECO:0008006" key="3">
    <source>
        <dbReference type="Google" id="ProtNLM"/>
    </source>
</evidence>
<comment type="caution">
    <text evidence="1">The sequence shown here is derived from an EMBL/GenBank/DDBJ whole genome shotgun (WGS) entry which is preliminary data.</text>
</comment>
<organism evidence="1 2">
    <name type="scientific">Christensenella tenuis</name>
    <dbReference type="NCBI Taxonomy" id="2763033"/>
    <lineage>
        <taxon>Bacteria</taxon>
        <taxon>Bacillati</taxon>
        <taxon>Bacillota</taxon>
        <taxon>Clostridia</taxon>
        <taxon>Christensenellales</taxon>
        <taxon>Christensenellaceae</taxon>
        <taxon>Christensenella</taxon>
    </lineage>
</organism>
<name>A0ABR7EEV3_9FIRM</name>
<evidence type="ECO:0000313" key="2">
    <source>
        <dbReference type="Proteomes" id="UP000606889"/>
    </source>
</evidence>
<dbReference type="Proteomes" id="UP000606889">
    <property type="component" value="Unassembled WGS sequence"/>
</dbReference>